<keyword evidence="3" id="KW-1185">Reference proteome</keyword>
<dbReference type="AlphaFoldDB" id="A0A9W4GNY9"/>
<evidence type="ECO:0000313" key="2">
    <source>
        <dbReference type="EMBL" id="CAG6391828.1"/>
    </source>
</evidence>
<dbReference type="InterPro" id="IPR038287">
    <property type="entry name" value="Cse2_sf"/>
</dbReference>
<evidence type="ECO:0000313" key="3">
    <source>
        <dbReference type="Proteomes" id="UP001152519"/>
    </source>
</evidence>
<sequence length="256" mass="27001">MTTAAEHRADHDLFIDTVRGLCQDPGARRAISRGRGRGLSHCADAHSYLAEHVFRHPIRKYAPRAHYTVAALIAATSTPHTPDQPPPDTPLHAETAAGTPPPLTPASPPAADPHPRTPTGAAGGPADATAGTTASGPAGGTASGHEAARVAWDAWHRRSDLGRTLAEAVLRHALAHDSATRRLRALGKLSTDLLHPRLPALAKLLDQAGLDTDFAVLLDDLVWWDTDRARITSAWTLSFHLAVGGDAPALTDLAET</sequence>
<feature type="compositionally biased region" description="Low complexity" evidence="1">
    <location>
        <begin position="117"/>
        <end position="136"/>
    </location>
</feature>
<organism evidence="2 3">
    <name type="scientific">Actinacidiphila cocklensis</name>
    <dbReference type="NCBI Taxonomy" id="887465"/>
    <lineage>
        <taxon>Bacteria</taxon>
        <taxon>Bacillati</taxon>
        <taxon>Actinomycetota</taxon>
        <taxon>Actinomycetes</taxon>
        <taxon>Kitasatosporales</taxon>
        <taxon>Streptomycetaceae</taxon>
        <taxon>Actinacidiphila</taxon>
    </lineage>
</organism>
<dbReference type="Pfam" id="PF09485">
    <property type="entry name" value="CRISPR_Cse2"/>
    <property type="match status" value="1"/>
</dbReference>
<feature type="region of interest" description="Disordered" evidence="1">
    <location>
        <begin position="77"/>
        <end position="145"/>
    </location>
</feature>
<evidence type="ECO:0000256" key="1">
    <source>
        <dbReference type="SAM" id="MobiDB-lite"/>
    </source>
</evidence>
<dbReference type="EMBL" id="CAJSLV010000042">
    <property type="protein sequence ID" value="CAG6391828.1"/>
    <property type="molecule type" value="Genomic_DNA"/>
</dbReference>
<dbReference type="InterPro" id="IPR013382">
    <property type="entry name" value="CRISPR-assoc_prot_Cse2"/>
</dbReference>
<feature type="compositionally biased region" description="Pro residues" evidence="1">
    <location>
        <begin position="99"/>
        <end position="112"/>
    </location>
</feature>
<protein>
    <submittedName>
        <fullName evidence="2">Uncharacterized protein</fullName>
    </submittedName>
</protein>
<dbReference type="Gene3D" id="1.10.520.40">
    <property type="entry name" value="CRISPR-associated protein Cse2"/>
    <property type="match status" value="1"/>
</dbReference>
<reference evidence="2" key="1">
    <citation type="submission" date="2021-05" db="EMBL/GenBank/DDBJ databases">
        <authorList>
            <person name="Arsene-Ploetze F."/>
        </authorList>
    </citation>
    <scope>NUCLEOTIDE SEQUENCE</scope>
    <source>
        <strain evidence="2">DSM 42138</strain>
    </source>
</reference>
<name>A0A9W4GNY9_9ACTN</name>
<accession>A0A9W4GNY9</accession>
<comment type="caution">
    <text evidence="2">The sequence shown here is derived from an EMBL/GenBank/DDBJ whole genome shotgun (WGS) entry which is preliminary data.</text>
</comment>
<gene>
    <name evidence="2" type="ORF">SCOCK_140026</name>
</gene>
<dbReference type="RefSeq" id="WP_251485754.1">
    <property type="nucleotide sequence ID" value="NZ_CAJSLV010000042.1"/>
</dbReference>
<proteinExistence type="predicted"/>
<dbReference type="Proteomes" id="UP001152519">
    <property type="component" value="Unassembled WGS sequence"/>
</dbReference>